<evidence type="ECO:0000313" key="3">
    <source>
        <dbReference type="Proteomes" id="UP000600363"/>
    </source>
</evidence>
<organism evidence="2 3">
    <name type="scientific">Methermicoccus shengliensis</name>
    <dbReference type="NCBI Taxonomy" id="660064"/>
    <lineage>
        <taxon>Archaea</taxon>
        <taxon>Methanobacteriati</taxon>
        <taxon>Methanobacteriota</taxon>
        <taxon>Stenosarchaea group</taxon>
        <taxon>Methanomicrobia</taxon>
        <taxon>Methanosarcinales</taxon>
        <taxon>Methermicoccaceae</taxon>
        <taxon>Methermicoccus</taxon>
    </lineage>
</organism>
<accession>A0A832RXC1</accession>
<reference evidence="2" key="1">
    <citation type="journal article" date="2020" name="bioRxiv">
        <title>A rank-normalized archaeal taxonomy based on genome phylogeny resolves widespread incomplete and uneven classifications.</title>
        <authorList>
            <person name="Rinke C."/>
            <person name="Chuvochina M."/>
            <person name="Mussig A.J."/>
            <person name="Chaumeil P.-A."/>
            <person name="Waite D.W."/>
            <person name="Whitman W.B."/>
            <person name="Parks D.H."/>
            <person name="Hugenholtz P."/>
        </authorList>
    </citation>
    <scope>NUCLEOTIDE SEQUENCE</scope>
    <source>
        <strain evidence="2">UBA12518</strain>
    </source>
</reference>
<comment type="caution">
    <text evidence="2">The sequence shown here is derived from an EMBL/GenBank/DDBJ whole genome shotgun (WGS) entry which is preliminary data.</text>
</comment>
<dbReference type="AlphaFoldDB" id="A0A832RXC1"/>
<evidence type="ECO:0000259" key="1">
    <source>
        <dbReference type="Pfam" id="PF13482"/>
    </source>
</evidence>
<protein>
    <recommendedName>
        <fullName evidence="1">YprB ribonuclease H-like domain-containing protein</fullName>
    </recommendedName>
</protein>
<dbReference type="PANTHER" id="PTHR38462">
    <property type="entry name" value="EXONUCLEASE-LIKE PROTEIN"/>
    <property type="match status" value="1"/>
</dbReference>
<proteinExistence type="predicted"/>
<dbReference type="PANTHER" id="PTHR38462:SF1">
    <property type="entry name" value="YPRB RIBONUCLEASE H-LIKE DOMAIN-CONTAINING PROTEIN"/>
    <property type="match status" value="1"/>
</dbReference>
<evidence type="ECO:0000313" key="2">
    <source>
        <dbReference type="EMBL" id="HIH69434.1"/>
    </source>
</evidence>
<gene>
    <name evidence="2" type="ORF">HA299_02255</name>
</gene>
<dbReference type="RefSeq" id="WP_042685299.1">
    <property type="nucleotide sequence ID" value="NZ_DUIH01000009.1"/>
</dbReference>
<dbReference type="Pfam" id="PF13482">
    <property type="entry name" value="RNase_H_2"/>
    <property type="match status" value="1"/>
</dbReference>
<name>A0A832RXC1_9EURY</name>
<feature type="domain" description="YprB ribonuclease H-like" evidence="1">
    <location>
        <begin position="13"/>
        <end position="83"/>
    </location>
</feature>
<dbReference type="Proteomes" id="UP000600363">
    <property type="component" value="Unassembled WGS sequence"/>
</dbReference>
<dbReference type="EMBL" id="DUIH01000009">
    <property type="protein sequence ID" value="HIH69434.1"/>
    <property type="molecule type" value="Genomic_DNA"/>
</dbReference>
<dbReference type="InterPro" id="IPR012337">
    <property type="entry name" value="RNaseH-like_sf"/>
</dbReference>
<sequence length="98" mass="10981">MKSSKGAPVREGRRLLLTFNGRRFDVPFLLSEMPELEMQCMHADLLYPTRLIGIRGGLKSVEAQLGIARSEEVQGQDIITKYGCNLRQGVQKSDGEMI</sequence>
<dbReference type="SUPFAM" id="SSF53098">
    <property type="entry name" value="Ribonuclease H-like"/>
    <property type="match status" value="1"/>
</dbReference>
<dbReference type="InterPro" id="IPR038720">
    <property type="entry name" value="YprB_RNase_H-like_dom"/>
</dbReference>